<reference evidence="3 4" key="1">
    <citation type="submission" date="2023-07" db="EMBL/GenBank/DDBJ databases">
        <title>Sorghum-associated microbial communities from plants grown in Nebraska, USA.</title>
        <authorList>
            <person name="Schachtman D."/>
        </authorList>
    </citation>
    <scope>NUCLEOTIDE SEQUENCE [LARGE SCALE GENOMIC DNA]</scope>
    <source>
        <strain evidence="3 4">BE190</strain>
    </source>
</reference>
<dbReference type="InterPro" id="IPR002931">
    <property type="entry name" value="Transglutaminase-like"/>
</dbReference>
<dbReference type="PANTHER" id="PTHR33490">
    <property type="entry name" value="BLR5614 PROTEIN-RELATED"/>
    <property type="match status" value="1"/>
</dbReference>
<feature type="transmembrane region" description="Helical" evidence="1">
    <location>
        <begin position="29"/>
        <end position="48"/>
    </location>
</feature>
<feature type="transmembrane region" description="Helical" evidence="1">
    <location>
        <begin position="1029"/>
        <end position="1055"/>
    </location>
</feature>
<keyword evidence="4" id="KW-1185">Reference proteome</keyword>
<dbReference type="Pfam" id="PF01841">
    <property type="entry name" value="Transglut_core"/>
    <property type="match status" value="1"/>
</dbReference>
<feature type="domain" description="Transglutaminase-like" evidence="2">
    <location>
        <begin position="307"/>
        <end position="455"/>
    </location>
</feature>
<protein>
    <recommendedName>
        <fullName evidence="2">Transglutaminase-like domain-containing protein</fullName>
    </recommendedName>
</protein>
<dbReference type="RefSeq" id="WP_310068518.1">
    <property type="nucleotide sequence ID" value="NZ_JAVDVX010000001.1"/>
</dbReference>
<proteinExistence type="predicted"/>
<dbReference type="SUPFAM" id="SSF54001">
    <property type="entry name" value="Cysteine proteinases"/>
    <property type="match status" value="1"/>
</dbReference>
<dbReference type="Gene3D" id="3.10.620.30">
    <property type="match status" value="1"/>
</dbReference>
<dbReference type="PANTHER" id="PTHR33490:SF3">
    <property type="entry name" value="CONSERVED INTEGRAL MEMBRANE PROTEIN"/>
    <property type="match status" value="1"/>
</dbReference>
<dbReference type="Proteomes" id="UP001253595">
    <property type="component" value="Unassembled WGS sequence"/>
</dbReference>
<evidence type="ECO:0000313" key="3">
    <source>
        <dbReference type="EMBL" id="MDR7088634.1"/>
    </source>
</evidence>
<organism evidence="3 4">
    <name type="scientific">Cellvibrio fibrivorans</name>
    <dbReference type="NCBI Taxonomy" id="126350"/>
    <lineage>
        <taxon>Bacteria</taxon>
        <taxon>Pseudomonadati</taxon>
        <taxon>Pseudomonadota</taxon>
        <taxon>Gammaproteobacteria</taxon>
        <taxon>Cellvibrionales</taxon>
        <taxon>Cellvibrionaceae</taxon>
        <taxon>Cellvibrio</taxon>
    </lineage>
</organism>
<evidence type="ECO:0000259" key="2">
    <source>
        <dbReference type="Pfam" id="PF01841"/>
    </source>
</evidence>
<keyword evidence="1" id="KW-0472">Membrane</keyword>
<keyword evidence="1" id="KW-1133">Transmembrane helix</keyword>
<sequence length="1079" mass="117108">MAKGKNMTQGFSTTSGTGALTLDSFRGGVFAKAIACITLFFFTFVFYANPAAAAVANEINQNDQREAALEAAIETTPEKKLSNRLTKLRDKIVLEFPQAIEQRAAEQNWFESAFASIFSDGPITADELAELQTLSASIDTAYQEAITSFETEAAEFEQEAAATGNELSADVKQLIQSRHAEALEHIKSRYAQTQSQLTALINAQSASGQEQALEQLNQSLEQEQFKPTHTPATPENLPWSAPDENVREPVDNPQDLQAALGLNPYAKYAQIAQAGDTDPGLIAQAMANAANTELQAALAESVEVQLTPEIKALATTLNNNSIEIYTWVHNNIRFIPSYGSIQGAQHTLETKQGNAIDTASLLISLLRAANIPARYAYGTVEIPAEKVMNWVGGAQTPEAAQAILGMGGVPTIGRIEGGKISAFRLEHVWVEAYVDYFPSRGMKEKVGDSWIPMDASFKQYEFIEGRDLNSEVSFDAESLISNIQAKATVSETEGWVSDIPRSDIQEQLALYQDRLSTYIKNQNPDATVGDVLGLQQVKILPVRPLAAGLPYNRILTSQTFSEVPNNLRHKFKYTLAAKNYGYSDAAFITIEEPTARLAGKSLAMSFRPSTAADEAIIKARIPNVDLDGGIDPNKLPKSLPGYLINLKAEFTIDGVVFKDGLAGSMGGELYEVMGLWSPKDKWETSVNYPTAGVYRAIGLDLQGISTKQLGKISQKMDDINQFIDDSNSEQLNQLGKHELTGSFLQTTILSYFALNDIQDEMAAQSTGILSYRLPSYGTFSTNITTQYWYGMPRNVELGGMSMDVDHMKQHRISKINDKSAEIEFSKSVGIRLSAMEHLVPEQVFTTETAVPEGISAVKALAIALAQGQKIWTVDKSNVENALLKVNLTADTEWDIRNAVNAGKMVTAHESKLNFNGWVGEGYIIADPKTGAAAYMIAGGSNGGILDQIDSALESVIGWVTTLEEKLGDAKYFKVLKPLKFLVGQVKRFLENTRAIVQIMKDCNAGAALLGIILYVGLILIMAKVMSVAVGLLAGACGGNPFCILAGSSIVLSAVLEMANGMLSNTKDYILNSGLCKIGT</sequence>
<evidence type="ECO:0000313" key="4">
    <source>
        <dbReference type="Proteomes" id="UP001253595"/>
    </source>
</evidence>
<gene>
    <name evidence="3" type="ORF">J2X05_000637</name>
</gene>
<dbReference type="EMBL" id="JAVDVX010000001">
    <property type="protein sequence ID" value="MDR7088634.1"/>
    <property type="molecule type" value="Genomic_DNA"/>
</dbReference>
<comment type="caution">
    <text evidence="3">The sequence shown here is derived from an EMBL/GenBank/DDBJ whole genome shotgun (WGS) entry which is preliminary data.</text>
</comment>
<accession>A0ABU1UTX1</accession>
<keyword evidence="1" id="KW-0812">Transmembrane</keyword>
<evidence type="ECO:0000256" key="1">
    <source>
        <dbReference type="SAM" id="Phobius"/>
    </source>
</evidence>
<name>A0ABU1UTX1_9GAMM</name>
<dbReference type="InterPro" id="IPR038765">
    <property type="entry name" value="Papain-like_cys_pep_sf"/>
</dbReference>
<feature type="transmembrane region" description="Helical" evidence="1">
    <location>
        <begin position="1004"/>
        <end position="1022"/>
    </location>
</feature>